<evidence type="ECO:0000256" key="8">
    <source>
        <dbReference type="ARBA" id="ARBA00022840"/>
    </source>
</evidence>
<dbReference type="EMBL" id="CP012172">
    <property type="protein sequence ID" value="AKV73358.1"/>
    <property type="molecule type" value="Genomic_DNA"/>
</dbReference>
<dbReference type="EMBL" id="CP012175">
    <property type="protein sequence ID" value="AKV80093.1"/>
    <property type="molecule type" value="Genomic_DNA"/>
</dbReference>
<dbReference type="GO" id="GO:0046872">
    <property type="term" value="F:metal ion binding"/>
    <property type="evidence" value="ECO:0007669"/>
    <property type="project" value="UniProtKB-KW"/>
</dbReference>
<dbReference type="EMBL" id="CP008822">
    <property type="protein sequence ID" value="AIM26349.1"/>
    <property type="molecule type" value="Genomic_DNA"/>
</dbReference>
<dbReference type="InterPro" id="IPR002173">
    <property type="entry name" value="Carboh/pur_kinase_PfkB_CS"/>
</dbReference>
<evidence type="ECO:0000256" key="10">
    <source>
        <dbReference type="ARBA" id="ARBA00022958"/>
    </source>
</evidence>
<dbReference type="OMA" id="DIVLIQQ"/>
<evidence type="ECO:0000256" key="7">
    <source>
        <dbReference type="ARBA" id="ARBA00022777"/>
    </source>
</evidence>
<evidence type="ECO:0000313" key="17">
    <source>
        <dbReference type="EMBL" id="AKV77848.1"/>
    </source>
</evidence>
<evidence type="ECO:0000256" key="3">
    <source>
        <dbReference type="ARBA" id="ARBA00016943"/>
    </source>
</evidence>
<keyword evidence="4 12" id="KW-0808">Transferase</keyword>
<comment type="cofactor">
    <cofactor evidence="12">
        <name>Mg(2+)</name>
        <dbReference type="ChEBI" id="CHEBI:18420"/>
    </cofactor>
    <text evidence="12">Requires a divalent cation, most likely magnesium in vivo, as an electrophilic catalyst to aid phosphoryl group transfer. It is the chelate of the metal and the nucleotide that is the actual substrate.</text>
</comment>
<dbReference type="Pfam" id="PF00294">
    <property type="entry name" value="PfkB"/>
    <property type="match status" value="1"/>
</dbReference>
<dbReference type="InterPro" id="IPR011611">
    <property type="entry name" value="PfkB_dom"/>
</dbReference>
<dbReference type="Proteomes" id="UP000062398">
    <property type="component" value="Chromosome"/>
</dbReference>
<dbReference type="SUPFAM" id="SSF53613">
    <property type="entry name" value="Ribokinase-like"/>
    <property type="match status" value="1"/>
</dbReference>
<dbReference type="PANTHER" id="PTHR10584:SF166">
    <property type="entry name" value="RIBOKINASE"/>
    <property type="match status" value="1"/>
</dbReference>
<dbReference type="EC" id="2.7.1.15" evidence="2 12"/>
<keyword evidence="11 12" id="KW-0119">Carbohydrate metabolism</keyword>
<evidence type="ECO:0000256" key="2">
    <source>
        <dbReference type="ARBA" id="ARBA00012035"/>
    </source>
</evidence>
<dbReference type="InterPro" id="IPR002139">
    <property type="entry name" value="Ribo/fructo_kinase"/>
</dbReference>
<comment type="pathway">
    <text evidence="12">Carbohydrate metabolism; D-ribose degradation; D-ribose 5-phosphate from beta-D-ribopyranose: step 2/2.</text>
</comment>
<feature type="binding site" evidence="12">
    <location>
        <position position="237"/>
    </location>
    <ligand>
        <name>substrate</name>
    </ligand>
</feature>
<feature type="binding site" evidence="12">
    <location>
        <position position="272"/>
    </location>
    <ligand>
        <name>K(+)</name>
        <dbReference type="ChEBI" id="CHEBI:29103"/>
    </ligand>
</feature>
<evidence type="ECO:0000256" key="4">
    <source>
        <dbReference type="ARBA" id="ARBA00022679"/>
    </source>
</evidence>
<feature type="domain" description="Carbohydrate kinase PfkB" evidence="13">
    <location>
        <begin position="2"/>
        <end position="276"/>
    </location>
</feature>
<dbReference type="Proteomes" id="UP000062475">
    <property type="component" value="Chromosome"/>
</dbReference>
<reference evidence="22 23" key="2">
    <citation type="journal article" date="2015" name="Genome Announc.">
        <title>Complete Genome Sequences of Evolved Arsenate-Resistant Metallosphaera sedula Strains.</title>
        <authorList>
            <person name="Ai C."/>
            <person name="McCarthy S."/>
            <person name="Schackwitz W."/>
            <person name="Martin J."/>
            <person name="Lipzen A."/>
            <person name="Blum P."/>
        </authorList>
    </citation>
    <scope>NUCLEOTIDE SEQUENCE [LARGE SCALE GENOMIC DNA]</scope>
    <source>
        <strain evidence="17 23">ARS120-1</strain>
        <strain evidence="18 22">ARS120-2</strain>
        <strain evidence="15 25">ARS50-1</strain>
        <strain evidence="16 24">ARS50-2</strain>
    </source>
</reference>
<feature type="active site" description="Proton acceptor" evidence="12">
    <location>
        <position position="237"/>
    </location>
</feature>
<evidence type="ECO:0000313" key="23">
    <source>
        <dbReference type="Proteomes" id="UP000062398"/>
    </source>
</evidence>
<feature type="binding site" evidence="12">
    <location>
        <begin position="236"/>
        <end position="237"/>
    </location>
    <ligand>
        <name>ATP</name>
        <dbReference type="ChEBI" id="CHEBI:30616"/>
    </ligand>
</feature>
<dbReference type="Gene3D" id="3.40.1190.20">
    <property type="match status" value="1"/>
</dbReference>
<reference evidence="19 21" key="3">
    <citation type="submission" date="2015-07" db="EMBL/GenBank/DDBJ databases">
        <title>Physiological, transcriptional responses and genome re-sequencing of acid resistant extremely thermoacidophilic Metallosphaera sedula SARC-M1.</title>
        <authorList>
            <person name="Ai C."/>
            <person name="McCarthy S."/>
            <person name="Eckrich V."/>
            <person name="Rudrappa D."/>
            <person name="Qiu G."/>
            <person name="Blum P."/>
        </authorList>
    </citation>
    <scope>NUCLEOTIDE SEQUENCE [LARGE SCALE GENOMIC DNA]</scope>
    <source>
        <strain evidence="19 21">SARC-M1</strain>
    </source>
</reference>
<feature type="binding site" evidence="12">
    <location>
        <position position="133"/>
    </location>
    <ligand>
        <name>substrate</name>
    </ligand>
</feature>
<dbReference type="GO" id="GO:0005524">
    <property type="term" value="F:ATP binding"/>
    <property type="evidence" value="ECO:0007669"/>
    <property type="project" value="UniProtKB-UniRule"/>
</dbReference>
<gene>
    <name evidence="12" type="primary">rbsK</name>
    <name evidence="14" type="ORF">HA72_0185</name>
    <name evidence="15" type="ORF">MsedA_0197</name>
    <name evidence="16" type="ORF">MsedB_0197</name>
    <name evidence="17" type="ORF">MsedC_0196</name>
    <name evidence="18" type="ORF">MsedD_0197</name>
    <name evidence="19" type="ORF">MsedE_0197</name>
</gene>
<evidence type="ECO:0000256" key="1">
    <source>
        <dbReference type="ARBA" id="ARBA00005380"/>
    </source>
</evidence>
<evidence type="ECO:0000313" key="20">
    <source>
        <dbReference type="Proteomes" id="UP000029084"/>
    </source>
</evidence>
<keyword evidence="9 12" id="KW-0460">Magnesium</keyword>
<dbReference type="InterPro" id="IPR029056">
    <property type="entry name" value="Ribokinase-like"/>
</dbReference>
<dbReference type="AlphaFoldDB" id="A0A088E1L8"/>
<evidence type="ECO:0000313" key="16">
    <source>
        <dbReference type="EMBL" id="AKV75602.1"/>
    </source>
</evidence>
<evidence type="ECO:0000313" key="21">
    <source>
        <dbReference type="Proteomes" id="UP000056255"/>
    </source>
</evidence>
<comment type="subunit">
    <text evidence="12">Homodimer.</text>
</comment>
<evidence type="ECO:0000256" key="12">
    <source>
        <dbReference type="HAMAP-Rule" id="MF_01987"/>
    </source>
</evidence>
<feature type="binding site" evidence="12">
    <location>
        <position position="231"/>
    </location>
    <ligand>
        <name>K(+)</name>
        <dbReference type="ChEBI" id="CHEBI:29103"/>
    </ligand>
</feature>
<feature type="binding site" evidence="12">
    <location>
        <position position="270"/>
    </location>
    <ligand>
        <name>K(+)</name>
        <dbReference type="ChEBI" id="CHEBI:29103"/>
    </ligand>
</feature>
<dbReference type="UniPathway" id="UPA00916">
    <property type="reaction ID" value="UER00889"/>
</dbReference>
<dbReference type="GeneID" id="97614778"/>
<comment type="catalytic activity">
    <reaction evidence="12">
        <text>D-ribose + ATP = D-ribose 5-phosphate + ADP + H(+)</text>
        <dbReference type="Rhea" id="RHEA:13697"/>
        <dbReference type="ChEBI" id="CHEBI:15378"/>
        <dbReference type="ChEBI" id="CHEBI:30616"/>
        <dbReference type="ChEBI" id="CHEBI:47013"/>
        <dbReference type="ChEBI" id="CHEBI:78346"/>
        <dbReference type="ChEBI" id="CHEBI:456216"/>
        <dbReference type="EC" id="2.7.1.15"/>
    </reaction>
</comment>
<dbReference type="GO" id="GO:0004747">
    <property type="term" value="F:ribokinase activity"/>
    <property type="evidence" value="ECO:0007669"/>
    <property type="project" value="UniProtKB-UniRule"/>
</dbReference>
<feature type="binding site" evidence="12">
    <location>
        <position position="233"/>
    </location>
    <ligand>
        <name>K(+)</name>
        <dbReference type="ChEBI" id="CHEBI:29103"/>
    </ligand>
</feature>
<evidence type="ECO:0000313" key="19">
    <source>
        <dbReference type="EMBL" id="AKV82337.1"/>
    </source>
</evidence>
<feature type="binding site" evidence="12">
    <location>
        <begin position="9"/>
        <end position="11"/>
    </location>
    <ligand>
        <name>substrate</name>
    </ligand>
</feature>
<name>A0A088E1L8_9CREN</name>
<keyword evidence="10 12" id="KW-0630">Potassium</keyword>
<keyword evidence="6 12" id="KW-0547">Nucleotide-binding</keyword>
<feature type="binding site" evidence="12">
    <location>
        <begin position="37"/>
        <end position="41"/>
    </location>
    <ligand>
        <name>substrate</name>
    </ligand>
</feature>
<dbReference type="PATRIC" id="fig|43687.5.peg.190"/>
<dbReference type="PROSITE" id="PS00584">
    <property type="entry name" value="PFKB_KINASES_2"/>
    <property type="match status" value="1"/>
</dbReference>
<dbReference type="Proteomes" id="UP000056255">
    <property type="component" value="Chromosome"/>
</dbReference>
<evidence type="ECO:0000313" key="15">
    <source>
        <dbReference type="EMBL" id="AKV73358.1"/>
    </source>
</evidence>
<evidence type="ECO:0000256" key="9">
    <source>
        <dbReference type="ARBA" id="ARBA00022842"/>
    </source>
</evidence>
<dbReference type="HAMAP" id="MF_01987">
    <property type="entry name" value="Ribokinase"/>
    <property type="match status" value="1"/>
</dbReference>
<organism evidence="14 20">
    <name type="scientific">Metallosphaera sedula</name>
    <dbReference type="NCBI Taxonomy" id="43687"/>
    <lineage>
        <taxon>Archaea</taxon>
        <taxon>Thermoproteota</taxon>
        <taxon>Thermoprotei</taxon>
        <taxon>Sulfolobales</taxon>
        <taxon>Sulfolobaceae</taxon>
        <taxon>Metallosphaera</taxon>
    </lineage>
</organism>
<feature type="binding site" evidence="12">
    <location>
        <begin position="205"/>
        <end position="210"/>
    </location>
    <ligand>
        <name>ATP</name>
        <dbReference type="ChEBI" id="CHEBI:30616"/>
    </ligand>
</feature>
<keyword evidence="7 12" id="KW-0418">Kinase</keyword>
<dbReference type="GO" id="GO:0005737">
    <property type="term" value="C:cytoplasm"/>
    <property type="evidence" value="ECO:0007669"/>
    <property type="project" value="UniProtKB-SubCell"/>
</dbReference>
<sequence length="291" mass="31365">MITVVGSYNLDMTFKLNHFPIPGETVFAQEVRVGHGGKGSNQAVSASRLGARARFVGAVGNDANGKNAINFLSSEGVDTSCVRVKNAHTGSAYILLNGGGETMIVVNRGANYELTPEDLDGCLEGKVLLTQLEIREDVVKRALSGFSGIRILNPAPAELNDVEILNYVDILTPNEVEFQEISNSDDMSYGAQILLKRVKRAVIVTLGENGAIIYTKSKSVRIPTIKVNPVDTTGAGDVFNAALAVFLERDYDLETAVEKANIIASYSVTTYGALGPTWKEIKEKYPEIPLP</sequence>
<dbReference type="RefSeq" id="WP_011921330.1">
    <property type="nucleotide sequence ID" value="NZ_AP019770.1"/>
</dbReference>
<evidence type="ECO:0000313" key="14">
    <source>
        <dbReference type="EMBL" id="AIM26349.1"/>
    </source>
</evidence>
<accession>A0A088E1L8</accession>
<keyword evidence="12" id="KW-0963">Cytoplasm</keyword>
<dbReference type="EMBL" id="CP012176">
    <property type="protein sequence ID" value="AKV82337.1"/>
    <property type="molecule type" value="Genomic_DNA"/>
</dbReference>
<dbReference type="CDD" id="cd01174">
    <property type="entry name" value="ribokinase"/>
    <property type="match status" value="1"/>
</dbReference>
<comment type="similarity">
    <text evidence="12">Belongs to the carbohydrate kinase PfkB family. Ribokinase subfamily.</text>
</comment>
<evidence type="ECO:0000256" key="6">
    <source>
        <dbReference type="ARBA" id="ARBA00022741"/>
    </source>
</evidence>
<dbReference type="EMBL" id="CP012174">
    <property type="protein sequence ID" value="AKV77848.1"/>
    <property type="molecule type" value="Genomic_DNA"/>
</dbReference>
<dbReference type="InterPro" id="IPR011877">
    <property type="entry name" value="Ribokinase"/>
</dbReference>
<comment type="caution">
    <text evidence="12">Lacks conserved residue(s) required for the propagation of feature annotation.</text>
</comment>
<reference evidence="14 20" key="1">
    <citation type="journal article" date="2014" name="J. Bacteriol.">
        <title>Role of an Archaeal PitA Transporter in the Copper and Arsenic Resistance of Metallosphaera sedula, an Extreme Thermoacidophile.</title>
        <authorList>
            <person name="McCarthy S."/>
            <person name="Ai C."/>
            <person name="Wheaton G."/>
            <person name="Tevatia R."/>
            <person name="Eckrich V."/>
            <person name="Kelly R."/>
            <person name="Blum P."/>
        </authorList>
    </citation>
    <scope>NUCLEOTIDE SEQUENCE [LARGE SCALE GENOMIC DNA]</scope>
    <source>
        <strain evidence="14 20">CuR1</strain>
    </source>
</reference>
<comment type="subcellular location">
    <subcellularLocation>
        <location evidence="12">Cytoplasm</location>
    </subcellularLocation>
</comment>
<dbReference type="EMBL" id="CP012173">
    <property type="protein sequence ID" value="AKV75602.1"/>
    <property type="molecule type" value="Genomic_DNA"/>
</dbReference>
<feature type="binding site" evidence="12">
    <location>
        <position position="267"/>
    </location>
    <ligand>
        <name>K(+)</name>
        <dbReference type="ChEBI" id="CHEBI:29103"/>
    </ligand>
</feature>
<proteinExistence type="inferred from homology"/>
<evidence type="ECO:0000256" key="5">
    <source>
        <dbReference type="ARBA" id="ARBA00022723"/>
    </source>
</evidence>
<dbReference type="GO" id="GO:0019303">
    <property type="term" value="P:D-ribose catabolic process"/>
    <property type="evidence" value="ECO:0007669"/>
    <property type="project" value="UniProtKB-UniRule"/>
</dbReference>
<evidence type="ECO:0000313" key="24">
    <source>
        <dbReference type="Proteomes" id="UP000062475"/>
    </source>
</evidence>
<comment type="similarity">
    <text evidence="1">Belongs to the carbohydrate kinase pfkB family.</text>
</comment>
<keyword evidence="8 12" id="KW-0067">ATP-binding</keyword>
<comment type="activity regulation">
    <text evidence="12">Activated by a monovalent cation that binds near, but not in, the active site. The most likely occupant of the site in vivo is potassium. Ion binding induces a conformational change that may alter substrate affinity.</text>
</comment>
<dbReference type="OrthoDB" id="26949at2157"/>
<dbReference type="Proteomes" id="UP000068832">
    <property type="component" value="Chromosome"/>
</dbReference>
<feature type="binding site" evidence="12">
    <location>
        <position position="261"/>
    </location>
    <ligand>
        <name>ATP</name>
        <dbReference type="ChEBI" id="CHEBI:30616"/>
    </ligand>
</feature>
<dbReference type="PRINTS" id="PR00990">
    <property type="entry name" value="RIBOKINASE"/>
</dbReference>
<evidence type="ECO:0000313" key="22">
    <source>
        <dbReference type="Proteomes" id="UP000061362"/>
    </source>
</evidence>
<dbReference type="PANTHER" id="PTHR10584">
    <property type="entry name" value="SUGAR KINASE"/>
    <property type="match status" value="1"/>
</dbReference>
<evidence type="ECO:0000259" key="13">
    <source>
        <dbReference type="Pfam" id="PF00294"/>
    </source>
</evidence>
<feature type="binding site" evidence="12">
    <location>
        <position position="174"/>
    </location>
    <ligand>
        <name>ATP</name>
        <dbReference type="ChEBI" id="CHEBI:30616"/>
    </ligand>
</feature>
<evidence type="ECO:0000256" key="11">
    <source>
        <dbReference type="ARBA" id="ARBA00023277"/>
    </source>
</evidence>
<evidence type="ECO:0000313" key="25">
    <source>
        <dbReference type="Proteomes" id="UP000068832"/>
    </source>
</evidence>
<evidence type="ECO:0000313" key="18">
    <source>
        <dbReference type="EMBL" id="AKV80093.1"/>
    </source>
</evidence>
<comment type="function">
    <text evidence="12">Catalyzes the phosphorylation of ribose at O-5 in a reaction requiring ATP and magnesium. The resulting D-ribose-5-phosphate can then be used either for sythesis of nucleotides, histidine, and tryptophan, or as a component of the pentose phosphate pathway.</text>
</comment>
<dbReference type="Proteomes" id="UP000029084">
    <property type="component" value="Chromosome"/>
</dbReference>
<keyword evidence="5 12" id="KW-0479">Metal-binding</keyword>
<protein>
    <recommendedName>
        <fullName evidence="3 12">Ribokinase</fullName>
        <shortName evidence="12">RK</shortName>
        <ecNumber evidence="2 12">2.7.1.15</ecNumber>
    </recommendedName>
</protein>
<dbReference type="Proteomes" id="UP000061362">
    <property type="component" value="Chromosome"/>
</dbReference>